<accession>A0ABQ2WPT2</accession>
<dbReference type="EMBL" id="BMXO01000011">
    <property type="protein sequence ID" value="GGW62127.1"/>
    <property type="molecule type" value="Genomic_DNA"/>
</dbReference>
<organism evidence="1 2">
    <name type="scientific">Halomonas johnsoniae</name>
    <dbReference type="NCBI Taxonomy" id="502832"/>
    <lineage>
        <taxon>Bacteria</taxon>
        <taxon>Pseudomonadati</taxon>
        <taxon>Pseudomonadota</taxon>
        <taxon>Gammaproteobacteria</taxon>
        <taxon>Oceanospirillales</taxon>
        <taxon>Halomonadaceae</taxon>
        <taxon>Halomonas</taxon>
    </lineage>
</organism>
<proteinExistence type="predicted"/>
<comment type="caution">
    <text evidence="1">The sequence shown here is derived from an EMBL/GenBank/DDBJ whole genome shotgun (WGS) entry which is preliminary data.</text>
</comment>
<sequence>MTYNPTAEDLLYILASDGDRFSEGERRTIENEITKALQRRGDNGASGAESHVMNAWANRWVELGGNHGQPLTNSLLPPEPGDGEALDPDFTAACVECRSNEPCCLISGTISDSSDSSRKITWPPERIEAGPQPCFATTLLVIAKEQEDMHLVAKVQAQWEGQKCQAGHLDRPRLTTSGLVNGRQQIEEQKVEVATGYSHALNMTLALKKYVPENVLHALFAMDAMLTISSTVKGAAGATFTPMQCLTDPAMGMPCRVLTFPYAKLDGKLELASHIGFTTAGITASAEAKGSLTGQFASYELSAEGTAGGEANTGQALDSGSEAPGLVGTMASIIGAMDRYVSVGNTQDRSMLDRSRYASGIQLNKALTFEPKGFELMAVSGTPDLQLVISSLESTLSIGVSGKLDFIDALAMAVSPVAPAIREARARMAAGEYVTGTLDAYLEMAATGSLRHSIDSGVRVVIPANGSIDTTYASIQQQFGGEFKINGQAEIAIEIEAQVWVFSARAGASGSLHTAWIWAMRMQEGERQKRYEFEGVIVTLTAYAEVRTRNNEDENVSQTGPELGGSLERAAQASDFFTQVRGDIASSQAAAETMANQRPETPPQGRNFSIWSPEVTEWQAY</sequence>
<dbReference type="RefSeq" id="WP_193461712.1">
    <property type="nucleotide sequence ID" value="NZ_BMXO01000011.1"/>
</dbReference>
<keyword evidence="2" id="KW-1185">Reference proteome</keyword>
<dbReference type="Proteomes" id="UP000647585">
    <property type="component" value="Unassembled WGS sequence"/>
</dbReference>
<name>A0ABQ2WPT2_9GAMM</name>
<reference evidence="2" key="1">
    <citation type="journal article" date="2019" name="Int. J. Syst. Evol. Microbiol.">
        <title>The Global Catalogue of Microorganisms (GCM) 10K type strain sequencing project: providing services to taxonomists for standard genome sequencing and annotation.</title>
        <authorList>
            <consortium name="The Broad Institute Genomics Platform"/>
            <consortium name="The Broad Institute Genome Sequencing Center for Infectious Disease"/>
            <person name="Wu L."/>
            <person name="Ma J."/>
        </authorList>
    </citation>
    <scope>NUCLEOTIDE SEQUENCE [LARGE SCALE GENOMIC DNA]</scope>
    <source>
        <strain evidence="2">KCTC 22157</strain>
    </source>
</reference>
<protein>
    <submittedName>
        <fullName evidence="1">Uncharacterized protein</fullName>
    </submittedName>
</protein>
<evidence type="ECO:0000313" key="2">
    <source>
        <dbReference type="Proteomes" id="UP000647585"/>
    </source>
</evidence>
<gene>
    <name evidence="1" type="ORF">GCM10007158_23910</name>
</gene>
<evidence type="ECO:0000313" key="1">
    <source>
        <dbReference type="EMBL" id="GGW62127.1"/>
    </source>
</evidence>